<keyword evidence="3" id="KW-1185">Reference proteome</keyword>
<dbReference type="Proteomes" id="UP000000739">
    <property type="component" value="Chromosome"/>
</dbReference>
<dbReference type="HOGENOM" id="CLU_1335718_0_0_7"/>
<dbReference type="EMBL" id="CP001322">
    <property type="protein sequence ID" value="ACL02724.1"/>
    <property type="molecule type" value="Genomic_DNA"/>
</dbReference>
<feature type="transmembrane region" description="Helical" evidence="1">
    <location>
        <begin position="18"/>
        <end position="37"/>
    </location>
</feature>
<feature type="transmembrane region" description="Helical" evidence="1">
    <location>
        <begin position="49"/>
        <end position="79"/>
    </location>
</feature>
<feature type="transmembrane region" description="Helical" evidence="1">
    <location>
        <begin position="161"/>
        <end position="183"/>
    </location>
</feature>
<accession>B8FK49</accession>
<evidence type="ECO:0000313" key="2">
    <source>
        <dbReference type="EMBL" id="ACL02724.1"/>
    </source>
</evidence>
<organism evidence="2 3">
    <name type="scientific">Desulfatibacillum aliphaticivorans</name>
    <dbReference type="NCBI Taxonomy" id="218208"/>
    <lineage>
        <taxon>Bacteria</taxon>
        <taxon>Pseudomonadati</taxon>
        <taxon>Thermodesulfobacteriota</taxon>
        <taxon>Desulfobacteria</taxon>
        <taxon>Desulfobacterales</taxon>
        <taxon>Desulfatibacillaceae</taxon>
        <taxon>Desulfatibacillum</taxon>
    </lineage>
</organism>
<keyword evidence="1" id="KW-1133">Transmembrane helix</keyword>
<dbReference type="KEGG" id="dal:Dalk_1021"/>
<proteinExistence type="predicted"/>
<dbReference type="RefSeq" id="WP_012610162.1">
    <property type="nucleotide sequence ID" value="NC_011768.1"/>
</dbReference>
<evidence type="ECO:0000313" key="3">
    <source>
        <dbReference type="Proteomes" id="UP000000739"/>
    </source>
</evidence>
<dbReference type="AlphaFoldDB" id="B8FK49"/>
<sequence length="205" mass="23558">MRLPINLDFFIKAHAWKLFLLTGAPSLAGVLLLFALFNQVPQALDAWPAWIVSIAAFLLSVLCAGLLTLGNGVMIAWMYALGVRLHEVESDRAMNFKKRLKILCLVDIILIALWTMLLANKILFFNMTFCTLLLNLEYLLRIVITYLVSKEFIFFEREGRGVFIETMGVFFHIYIFPYGIWFFQPRMQALMKKLDQAADLPEKAV</sequence>
<gene>
    <name evidence="2" type="ordered locus">Dalk_1021</name>
</gene>
<protein>
    <submittedName>
        <fullName evidence="2">Uncharacterized protein</fullName>
    </submittedName>
</protein>
<reference evidence="2 3" key="1">
    <citation type="journal article" date="2012" name="Environ. Microbiol.">
        <title>The genome sequence of Desulfatibacillum alkenivorans AK-01: a blueprint for anaerobic alkane oxidation.</title>
        <authorList>
            <person name="Callaghan A.V."/>
            <person name="Morris B.E."/>
            <person name="Pereira I.A."/>
            <person name="McInerney M.J."/>
            <person name="Austin R.N."/>
            <person name="Groves J.T."/>
            <person name="Kukor J.J."/>
            <person name="Suflita J.M."/>
            <person name="Young L.Y."/>
            <person name="Zylstra G.J."/>
            <person name="Wawrik B."/>
        </authorList>
    </citation>
    <scope>NUCLEOTIDE SEQUENCE [LARGE SCALE GENOMIC DNA]</scope>
    <source>
        <strain evidence="2 3">AK-01</strain>
    </source>
</reference>
<feature type="transmembrane region" description="Helical" evidence="1">
    <location>
        <begin position="100"/>
        <end position="117"/>
    </location>
</feature>
<evidence type="ECO:0000256" key="1">
    <source>
        <dbReference type="SAM" id="Phobius"/>
    </source>
</evidence>
<keyword evidence="1" id="KW-0812">Transmembrane</keyword>
<name>B8FK49_DESAL</name>
<keyword evidence="1" id="KW-0472">Membrane</keyword>